<evidence type="ECO:0000313" key="1">
    <source>
        <dbReference type="EMBL" id="MPM43000.1"/>
    </source>
</evidence>
<gene>
    <name evidence="1" type="ORF">SDC9_89672</name>
</gene>
<organism evidence="1">
    <name type="scientific">bioreactor metagenome</name>
    <dbReference type="NCBI Taxonomy" id="1076179"/>
    <lineage>
        <taxon>unclassified sequences</taxon>
        <taxon>metagenomes</taxon>
        <taxon>ecological metagenomes</taxon>
    </lineage>
</organism>
<dbReference type="AlphaFoldDB" id="A0A644ZPW5"/>
<accession>A0A644ZPW5</accession>
<proteinExistence type="predicted"/>
<protein>
    <submittedName>
        <fullName evidence="1">Uncharacterized protein</fullName>
    </submittedName>
</protein>
<comment type="caution">
    <text evidence="1">The sequence shown here is derived from an EMBL/GenBank/DDBJ whole genome shotgun (WGS) entry which is preliminary data.</text>
</comment>
<name>A0A644ZPW5_9ZZZZ</name>
<reference evidence="1" key="1">
    <citation type="submission" date="2019-08" db="EMBL/GenBank/DDBJ databases">
        <authorList>
            <person name="Kucharzyk K."/>
            <person name="Murdoch R.W."/>
            <person name="Higgins S."/>
            <person name="Loffler F."/>
        </authorList>
    </citation>
    <scope>NUCLEOTIDE SEQUENCE</scope>
</reference>
<dbReference type="EMBL" id="VSSQ01009938">
    <property type="protein sequence ID" value="MPM43000.1"/>
    <property type="molecule type" value="Genomic_DNA"/>
</dbReference>
<sequence length="209" mass="23815">MGPLPAIQQNTFERDARVLRRLLNERHIFRRIGTARGVVEDKTALVNMRRFGAEFNLGGWRIFVKRQIQKREEWLRRIRNLEAFVGQILGVGQKRLLFRRGNHAKAAPPLRFPVGDAALHQVVCVAVALERAGHPKAVDVKIPRRLDGNPRILRRDVLDEALAALRRLEKDQPFVQSVPQPRLFGGHLWVLVVGDGAADMLPLQIFRGQ</sequence>